<keyword evidence="3" id="KW-1185">Reference proteome</keyword>
<feature type="transmembrane region" description="Helical" evidence="1">
    <location>
        <begin position="109"/>
        <end position="127"/>
    </location>
</feature>
<evidence type="ECO:0000313" key="3">
    <source>
        <dbReference type="Proteomes" id="UP000019491"/>
    </source>
</evidence>
<proteinExistence type="predicted"/>
<reference evidence="2 3" key="1">
    <citation type="submission" date="2014-02" db="EMBL/GenBank/DDBJ databases">
        <title>Whole genome shotgun sequence of Rhodococcus wratislaviensis NBRC 100605.</title>
        <authorList>
            <person name="Hosoyama A."/>
            <person name="Tsuchikane K."/>
            <person name="Yoshida I."/>
            <person name="Ohji S."/>
            <person name="Ichikawa N."/>
            <person name="Yamazoe A."/>
            <person name="Fujita N."/>
        </authorList>
    </citation>
    <scope>NUCLEOTIDE SEQUENCE [LARGE SCALE GENOMIC DNA]</scope>
    <source>
        <strain evidence="2 3">NBRC 100605</strain>
    </source>
</reference>
<organism evidence="2 3">
    <name type="scientific">Rhodococcus wratislaviensis NBRC 100605</name>
    <dbReference type="NCBI Taxonomy" id="1219028"/>
    <lineage>
        <taxon>Bacteria</taxon>
        <taxon>Bacillati</taxon>
        <taxon>Actinomycetota</taxon>
        <taxon>Actinomycetes</taxon>
        <taxon>Mycobacteriales</taxon>
        <taxon>Nocardiaceae</taxon>
        <taxon>Rhodococcus</taxon>
    </lineage>
</organism>
<gene>
    <name evidence="2" type="ORF">RW1_051_00520</name>
</gene>
<protein>
    <submittedName>
        <fullName evidence="2">Uncharacterized protein</fullName>
    </submittedName>
</protein>
<evidence type="ECO:0000256" key="1">
    <source>
        <dbReference type="SAM" id="Phobius"/>
    </source>
</evidence>
<sequence>MEWWGLGLSGAAPRLAGPRRRETHEAHIMHDDDEQWKRLIFEGARDHPEQFTRDLEIHTLNLKLHLSEEEHWLAKAKKTMTWNVLFTVLAGIFALPMLLDLLAPPQYGWWWGGSIFCSLISITFAYIHSRYIKKSTAASEKFRSLQPPASLRPLAAAIHDQIEAEERAAAAAKKRWWRHRR</sequence>
<evidence type="ECO:0000313" key="2">
    <source>
        <dbReference type="EMBL" id="GAF48288.1"/>
    </source>
</evidence>
<keyword evidence="1" id="KW-1133">Transmembrane helix</keyword>
<dbReference type="EMBL" id="BAWF01000051">
    <property type="protein sequence ID" value="GAF48288.1"/>
    <property type="molecule type" value="Genomic_DNA"/>
</dbReference>
<feature type="transmembrane region" description="Helical" evidence="1">
    <location>
        <begin position="82"/>
        <end position="103"/>
    </location>
</feature>
<name>X0PXY4_RHOWR</name>
<accession>X0PXY4</accession>
<dbReference type="Proteomes" id="UP000019491">
    <property type="component" value="Unassembled WGS sequence"/>
</dbReference>
<keyword evidence="1" id="KW-0812">Transmembrane</keyword>
<keyword evidence="1" id="KW-0472">Membrane</keyword>
<dbReference type="AlphaFoldDB" id="X0PXY4"/>
<comment type="caution">
    <text evidence="2">The sequence shown here is derived from an EMBL/GenBank/DDBJ whole genome shotgun (WGS) entry which is preliminary data.</text>
</comment>